<organism evidence="1 2">
    <name type="scientific">Reticulomyxa filosa</name>
    <dbReference type="NCBI Taxonomy" id="46433"/>
    <lineage>
        <taxon>Eukaryota</taxon>
        <taxon>Sar</taxon>
        <taxon>Rhizaria</taxon>
        <taxon>Retaria</taxon>
        <taxon>Foraminifera</taxon>
        <taxon>Monothalamids</taxon>
        <taxon>Reticulomyxidae</taxon>
        <taxon>Reticulomyxa</taxon>
    </lineage>
</organism>
<evidence type="ECO:0000313" key="2">
    <source>
        <dbReference type="Proteomes" id="UP000023152"/>
    </source>
</evidence>
<proteinExistence type="predicted"/>
<dbReference type="AlphaFoldDB" id="X6NQR0"/>
<name>X6NQR0_RETFI</name>
<sequence length="235" mass="28124">MNSMRLGRVFLQRYYKNMIFQTTKRFESGGSHQHSAVSLVVSGTDECKETSVSEESDSYFKHKHFKNEEDWEESLQRRFPYKTIQFQSVQENHSILKITLTVRNEHLRHVKERTNSTRLYSALRVGDFLFNHLIFAVFHYRNTNPVSKENNVSKSFNLRFRLFGVCQKKKKESLKQYFFVMATNKQNPKQYMYVLGNFWKFLEMQYIKLFFFLRQTFAERSTARVAKVSNRRVGA</sequence>
<comment type="caution">
    <text evidence="1">The sequence shown here is derived from an EMBL/GenBank/DDBJ whole genome shotgun (WGS) entry which is preliminary data.</text>
</comment>
<reference evidence="1 2" key="1">
    <citation type="journal article" date="2013" name="Curr. Biol.">
        <title>The Genome of the Foraminiferan Reticulomyxa filosa.</title>
        <authorList>
            <person name="Glockner G."/>
            <person name="Hulsmann N."/>
            <person name="Schleicher M."/>
            <person name="Noegel A.A."/>
            <person name="Eichinger L."/>
            <person name="Gallinger C."/>
            <person name="Pawlowski J."/>
            <person name="Sierra R."/>
            <person name="Euteneuer U."/>
            <person name="Pillet L."/>
            <person name="Moustafa A."/>
            <person name="Platzer M."/>
            <person name="Groth M."/>
            <person name="Szafranski K."/>
            <person name="Schliwa M."/>
        </authorList>
    </citation>
    <scope>NUCLEOTIDE SEQUENCE [LARGE SCALE GENOMIC DNA]</scope>
</reference>
<dbReference type="Proteomes" id="UP000023152">
    <property type="component" value="Unassembled WGS sequence"/>
</dbReference>
<keyword evidence="2" id="KW-1185">Reference proteome</keyword>
<gene>
    <name evidence="1" type="ORF">RFI_09435</name>
</gene>
<evidence type="ECO:0000313" key="1">
    <source>
        <dbReference type="EMBL" id="ETO27697.1"/>
    </source>
</evidence>
<accession>X6NQR0</accession>
<dbReference type="EMBL" id="ASPP01007098">
    <property type="protein sequence ID" value="ETO27697.1"/>
    <property type="molecule type" value="Genomic_DNA"/>
</dbReference>
<protein>
    <submittedName>
        <fullName evidence="1">Uncharacterized protein</fullName>
    </submittedName>
</protein>